<keyword evidence="3" id="KW-1185">Reference proteome</keyword>
<proteinExistence type="predicted"/>
<reference evidence="2 3" key="1">
    <citation type="submission" date="2017-05" db="EMBL/GenBank/DDBJ databases">
        <authorList>
            <person name="Varghese N."/>
            <person name="Submissions S."/>
        </authorList>
    </citation>
    <scope>NUCLEOTIDE SEQUENCE [LARGE SCALE GENOMIC DNA]</scope>
    <source>
        <strain evidence="2 3">DSM 26001</strain>
    </source>
</reference>
<organism evidence="2 3">
    <name type="scientific">Noviherbaspirillum suwonense</name>
    <dbReference type="NCBI Taxonomy" id="1224511"/>
    <lineage>
        <taxon>Bacteria</taxon>
        <taxon>Pseudomonadati</taxon>
        <taxon>Pseudomonadota</taxon>
        <taxon>Betaproteobacteria</taxon>
        <taxon>Burkholderiales</taxon>
        <taxon>Oxalobacteraceae</taxon>
        <taxon>Noviherbaspirillum</taxon>
    </lineage>
</organism>
<sequence length="104" mass="11586">MQGSKRTNMSSDDDYDLTPTATREVFEAEVAPPSWRVDTLVEQVDQMVAKFGNPEGFDSKRWVDQWLNRYVPALGATPNSLLDTDEGLAQVQNVLAMSWSGAYA</sequence>
<feature type="domain" description="Antitoxin Xre/MbcA/ParS-like toxin-binding" evidence="1">
    <location>
        <begin position="57"/>
        <end position="95"/>
    </location>
</feature>
<evidence type="ECO:0000313" key="2">
    <source>
        <dbReference type="EMBL" id="SMP80301.1"/>
    </source>
</evidence>
<dbReference type="RefSeq" id="WP_283445445.1">
    <property type="nucleotide sequence ID" value="NZ_FXUL01000035.1"/>
</dbReference>
<dbReference type="InterPro" id="IPR024467">
    <property type="entry name" value="Xre/MbcA/ParS-like_toxin-bd"/>
</dbReference>
<dbReference type="EMBL" id="FXUL01000035">
    <property type="protein sequence ID" value="SMP80301.1"/>
    <property type="molecule type" value="Genomic_DNA"/>
</dbReference>
<dbReference type="Proteomes" id="UP001158049">
    <property type="component" value="Unassembled WGS sequence"/>
</dbReference>
<protein>
    <recommendedName>
        <fullName evidence="1">Antitoxin Xre/MbcA/ParS-like toxin-binding domain-containing protein</fullName>
    </recommendedName>
</protein>
<name>A0ABY1QX36_9BURK</name>
<gene>
    <name evidence="2" type="ORF">SAMN06295970_1359</name>
</gene>
<evidence type="ECO:0000313" key="3">
    <source>
        <dbReference type="Proteomes" id="UP001158049"/>
    </source>
</evidence>
<dbReference type="Pfam" id="PF09722">
    <property type="entry name" value="Xre_MbcA_ParS_C"/>
    <property type="match status" value="1"/>
</dbReference>
<accession>A0ABY1QX36</accession>
<comment type="caution">
    <text evidence="2">The sequence shown here is derived from an EMBL/GenBank/DDBJ whole genome shotgun (WGS) entry which is preliminary data.</text>
</comment>
<evidence type="ECO:0000259" key="1">
    <source>
        <dbReference type="Pfam" id="PF09722"/>
    </source>
</evidence>